<proteinExistence type="predicted"/>
<feature type="transmembrane region" description="Helical" evidence="1">
    <location>
        <begin position="163"/>
        <end position="180"/>
    </location>
</feature>
<feature type="transmembrane region" description="Helical" evidence="1">
    <location>
        <begin position="362"/>
        <end position="378"/>
    </location>
</feature>
<keyword evidence="1" id="KW-0472">Membrane</keyword>
<organism evidence="2 3">
    <name type="scientific">Leptospira kobayashii</name>
    <dbReference type="NCBI Taxonomy" id="1917830"/>
    <lineage>
        <taxon>Bacteria</taxon>
        <taxon>Pseudomonadati</taxon>
        <taxon>Spirochaetota</taxon>
        <taxon>Spirochaetia</taxon>
        <taxon>Leptospirales</taxon>
        <taxon>Leptospiraceae</taxon>
        <taxon>Leptospira</taxon>
    </lineage>
</organism>
<evidence type="ECO:0000313" key="2">
    <source>
        <dbReference type="EMBL" id="BDA79832.1"/>
    </source>
</evidence>
<dbReference type="EMBL" id="AP025028">
    <property type="protein sequence ID" value="BDA79832.1"/>
    <property type="molecule type" value="Genomic_DNA"/>
</dbReference>
<accession>A0ABM7ULK5</accession>
<keyword evidence="3" id="KW-1185">Reference proteome</keyword>
<keyword evidence="1" id="KW-1133">Transmembrane helix</keyword>
<feature type="transmembrane region" description="Helical" evidence="1">
    <location>
        <begin position="134"/>
        <end position="151"/>
    </location>
</feature>
<keyword evidence="1" id="KW-0812">Transmembrane</keyword>
<evidence type="ECO:0000313" key="3">
    <source>
        <dbReference type="Proteomes" id="UP000245263"/>
    </source>
</evidence>
<dbReference type="InterPro" id="IPR059217">
    <property type="entry name" value="LA3751_2-like"/>
</dbReference>
<feature type="transmembrane region" description="Helical" evidence="1">
    <location>
        <begin position="302"/>
        <end position="322"/>
    </location>
</feature>
<sequence length="515" mass="59312">MIQSDAQIKYYQLIQYSEGGLQNHKCLYPGKNIDPDYRFFPFDYTWAVKGEGKTFREECVFQYPYFFALASIPIYSLFGVFGLTWVCLFLYLVTSFIVLGYIEKIVGLKSVLFRSLLAVIVISGYPIYSAYEYTETTLAVILVLVFLFYILDQSSASPKFSRKPVIGLLLGFVASIAPYFRSEMFIYLFLAGALYLVLNSFQIFPLIRKNRFTLIGFLIGIAFFAVWNQIEFGNIFGVRGRISLGDLSGSGIGRQLVLIKSFFLGDSEKLGFLKAGGLLVVLGLVSLLYPRFKNFPTHSLEIVFWSIFGILSVIIVSILSPYNPGGLFAGLRFTDVSFYCLVITAAYFLYHLENFDSFGFKKGFLVFAGIILISQVYLQSRLLKSFFPLMNRVQESQVQLLNIWKEGEKENLPVIHKNLFDALLISVSYLNQYHFLAINEKEANDLQDILYKNDFPGFHLFWYDGEKPYDNNSSKKLYDEKINNRYEFPARHYQLVSDRTELGYRIQRYRKIGEK</sequence>
<feature type="transmembrane region" description="Helical" evidence="1">
    <location>
        <begin position="186"/>
        <end position="205"/>
    </location>
</feature>
<feature type="transmembrane region" description="Helical" evidence="1">
    <location>
        <begin position="74"/>
        <end position="99"/>
    </location>
</feature>
<feature type="transmembrane region" description="Helical" evidence="1">
    <location>
        <begin position="212"/>
        <end position="230"/>
    </location>
</feature>
<evidence type="ECO:0008006" key="4">
    <source>
        <dbReference type="Google" id="ProtNLM"/>
    </source>
</evidence>
<gene>
    <name evidence="2" type="ORF">LPTSP3_g27620</name>
</gene>
<dbReference type="Proteomes" id="UP000245263">
    <property type="component" value="Chromosome 1"/>
</dbReference>
<reference evidence="2 3" key="1">
    <citation type="submission" date="2021-08" db="EMBL/GenBank/DDBJ databases">
        <title>Complete genome sequence of Leptospira kobayashii strain E30.</title>
        <authorList>
            <person name="Nakao R."/>
            <person name="Nakamura S."/>
            <person name="Masuzawa T."/>
            <person name="Koizumi N."/>
        </authorList>
    </citation>
    <scope>NUCLEOTIDE SEQUENCE [LARGE SCALE GENOMIC DNA]</scope>
    <source>
        <strain evidence="2 3">E30</strain>
    </source>
</reference>
<feature type="transmembrane region" description="Helical" evidence="1">
    <location>
        <begin position="328"/>
        <end position="350"/>
    </location>
</feature>
<feature type="transmembrane region" description="Helical" evidence="1">
    <location>
        <begin position="111"/>
        <end position="128"/>
    </location>
</feature>
<evidence type="ECO:0000256" key="1">
    <source>
        <dbReference type="SAM" id="Phobius"/>
    </source>
</evidence>
<name>A0ABM7ULK5_9LEPT</name>
<protein>
    <recommendedName>
        <fullName evidence="4">Glycosyltransferase RgtA/B/C/D-like domain-containing protein</fullName>
    </recommendedName>
</protein>
<feature type="transmembrane region" description="Helical" evidence="1">
    <location>
        <begin position="271"/>
        <end position="290"/>
    </location>
</feature>
<dbReference type="NCBIfam" id="NF047440">
    <property type="entry name" value="LA3751_2_3_fam"/>
    <property type="match status" value="1"/>
</dbReference>